<comment type="catalytic activity">
    <reaction evidence="4">
        <text>a 1-acyl-sn-glycero-3-phosphate + an acyl-CoA = a 1,2-diacyl-sn-glycero-3-phosphate + CoA</text>
        <dbReference type="Rhea" id="RHEA:19709"/>
        <dbReference type="ChEBI" id="CHEBI:57287"/>
        <dbReference type="ChEBI" id="CHEBI:57970"/>
        <dbReference type="ChEBI" id="CHEBI:58342"/>
        <dbReference type="ChEBI" id="CHEBI:58608"/>
        <dbReference type="EC" id="2.3.1.51"/>
    </reaction>
</comment>
<dbReference type="KEGG" id="zmk:HG535_0F01500"/>
<feature type="transmembrane region" description="Helical" evidence="6">
    <location>
        <begin position="15"/>
        <end position="36"/>
    </location>
</feature>
<keyword evidence="4" id="KW-0594">Phospholipid biosynthesis</keyword>
<keyword evidence="4" id="KW-0444">Lipid biosynthesis</keyword>
<dbReference type="EMBL" id="CP058609">
    <property type="protein sequence ID" value="QLG73639.1"/>
    <property type="molecule type" value="Genomic_DNA"/>
</dbReference>
<dbReference type="EC" id="2.3.1.51" evidence="4"/>
<keyword evidence="4" id="KW-0443">Lipid metabolism</keyword>
<evidence type="ECO:0000256" key="6">
    <source>
        <dbReference type="SAM" id="Phobius"/>
    </source>
</evidence>
<evidence type="ECO:0000256" key="2">
    <source>
        <dbReference type="ARBA" id="ARBA00022679"/>
    </source>
</evidence>
<feature type="compositionally biased region" description="Polar residues" evidence="5">
    <location>
        <begin position="290"/>
        <end position="299"/>
    </location>
</feature>
<dbReference type="GO" id="GO:0005783">
    <property type="term" value="C:endoplasmic reticulum"/>
    <property type="evidence" value="ECO:0007669"/>
    <property type="project" value="TreeGrafter"/>
</dbReference>
<dbReference type="Pfam" id="PF01553">
    <property type="entry name" value="Acyltransferase"/>
    <property type="match status" value="1"/>
</dbReference>
<dbReference type="GO" id="GO:0003841">
    <property type="term" value="F:1-acylglycerol-3-phosphate O-acyltransferase activity"/>
    <property type="evidence" value="ECO:0007669"/>
    <property type="project" value="UniProtKB-UniRule"/>
</dbReference>
<keyword evidence="9" id="KW-1185">Reference proteome</keyword>
<dbReference type="SUPFAM" id="SSF69593">
    <property type="entry name" value="Glycerol-3-phosphate (1)-acyltransferase"/>
    <property type="match status" value="1"/>
</dbReference>
<comment type="domain">
    <text evidence="4">The HXXXXD motif is essential for acyltransferase activity and may constitute the binding site for the phosphate moiety of the glycerol-3-phosphate.</text>
</comment>
<dbReference type="OrthoDB" id="202234at2759"/>
<evidence type="ECO:0000256" key="1">
    <source>
        <dbReference type="ARBA" id="ARBA00008655"/>
    </source>
</evidence>
<sequence length="299" mass="33829">MYLLRGLIYYSRSTLAALVLCAGGLYGTVASILFTLVGKQYLAQWVTARFFYYAMAIVFGIDVKVENEHYLDNKPFIIVANHQSALDIFMLGRVFPKGCTVTAKKSLKYIPFLGWFMALSGTLFLERSNRAKSVAVLNRGLENMKKKKRALWMFAEGTRSYTTELTMLPFKKGAFHLAQQGGIPIVPVVVSNTSTLMNPKWKIFNRGCINVKILKPIPTIDLKKEDIGKFSEDVRDLMVTELKKIGYSTYICDTDVPPEVKLLERRRLENEDSNESDSSEALSSENSAERVTNTIKEFK</sequence>
<protein>
    <recommendedName>
        <fullName evidence="4">1-acyl-sn-glycerol-3-phosphate acyltransferase</fullName>
        <ecNumber evidence="4">2.3.1.51</ecNumber>
    </recommendedName>
</protein>
<evidence type="ECO:0000256" key="3">
    <source>
        <dbReference type="ARBA" id="ARBA00023315"/>
    </source>
</evidence>
<dbReference type="PANTHER" id="PTHR10434">
    <property type="entry name" value="1-ACYL-SN-GLYCEROL-3-PHOSPHATE ACYLTRANSFERASE"/>
    <property type="match status" value="1"/>
</dbReference>
<proteinExistence type="inferred from homology"/>
<keyword evidence="3 4" id="KW-0012">Acyltransferase</keyword>
<dbReference type="InterPro" id="IPR004552">
    <property type="entry name" value="AGP_acyltrans"/>
</dbReference>
<evidence type="ECO:0000313" key="9">
    <source>
        <dbReference type="Proteomes" id="UP000509704"/>
    </source>
</evidence>
<dbReference type="CDD" id="cd07989">
    <property type="entry name" value="LPLAT_AGPAT-like"/>
    <property type="match status" value="1"/>
</dbReference>
<feature type="region of interest" description="Disordered" evidence="5">
    <location>
        <begin position="266"/>
        <end position="299"/>
    </location>
</feature>
<keyword evidence="6" id="KW-1133">Transmembrane helix</keyword>
<reference evidence="8 9" key="1">
    <citation type="submission" date="2020-07" db="EMBL/GenBank/DDBJ databases">
        <title>The yeast mating-type switching endonuclease HO is a domesticated member of an unorthodox homing genetic element family.</title>
        <authorList>
            <person name="Coughlan A.Y."/>
            <person name="Lombardi L."/>
            <person name="Braun-Galleani S."/>
            <person name="Martos A.R."/>
            <person name="Galeote V."/>
            <person name="Bigey F."/>
            <person name="Dequin S."/>
            <person name="Byrne K.P."/>
            <person name="Wolfe K.H."/>
        </authorList>
    </citation>
    <scope>NUCLEOTIDE SEQUENCE [LARGE SCALE GENOMIC DNA]</scope>
    <source>
        <strain evidence="8 9">NRRL Y-6702</strain>
    </source>
</reference>
<keyword evidence="6" id="KW-0812">Transmembrane</keyword>
<dbReference type="InterPro" id="IPR002123">
    <property type="entry name" value="Plipid/glycerol_acylTrfase"/>
</dbReference>
<dbReference type="SMART" id="SM00563">
    <property type="entry name" value="PlsC"/>
    <property type="match status" value="1"/>
</dbReference>
<comment type="similarity">
    <text evidence="1 4">Belongs to the 1-acyl-sn-glycerol-3-phosphate acyltransferase family.</text>
</comment>
<dbReference type="GeneID" id="59237398"/>
<dbReference type="RefSeq" id="XP_037145365.1">
    <property type="nucleotide sequence ID" value="XM_037289470.1"/>
</dbReference>
<keyword evidence="6" id="KW-0472">Membrane</keyword>
<dbReference type="GO" id="GO:0006654">
    <property type="term" value="P:phosphatidic acid biosynthetic process"/>
    <property type="evidence" value="ECO:0007669"/>
    <property type="project" value="TreeGrafter"/>
</dbReference>
<dbReference type="Proteomes" id="UP000509704">
    <property type="component" value="Chromosome 6"/>
</dbReference>
<evidence type="ECO:0000259" key="7">
    <source>
        <dbReference type="SMART" id="SM00563"/>
    </source>
</evidence>
<evidence type="ECO:0000313" key="8">
    <source>
        <dbReference type="EMBL" id="QLG73639.1"/>
    </source>
</evidence>
<evidence type="ECO:0000256" key="5">
    <source>
        <dbReference type="SAM" id="MobiDB-lite"/>
    </source>
</evidence>
<dbReference type="AlphaFoldDB" id="A0A7H9B6R5"/>
<evidence type="ECO:0000256" key="4">
    <source>
        <dbReference type="RuleBase" id="RU361267"/>
    </source>
</evidence>
<feature type="domain" description="Phospholipid/glycerol acyltransferase" evidence="7">
    <location>
        <begin position="76"/>
        <end position="193"/>
    </location>
</feature>
<dbReference type="PANTHER" id="PTHR10434:SF11">
    <property type="entry name" value="1-ACYL-SN-GLYCEROL-3-PHOSPHATE ACYLTRANSFERASE"/>
    <property type="match status" value="1"/>
</dbReference>
<accession>A0A7H9B6R5</accession>
<keyword evidence="4" id="KW-1208">Phospholipid metabolism</keyword>
<dbReference type="GO" id="GO:0016020">
    <property type="term" value="C:membrane"/>
    <property type="evidence" value="ECO:0007669"/>
    <property type="project" value="InterPro"/>
</dbReference>
<name>A0A7H9B6R5_ZYGMR</name>
<dbReference type="NCBIfam" id="TIGR00530">
    <property type="entry name" value="AGP_acyltrn"/>
    <property type="match status" value="1"/>
</dbReference>
<organism evidence="8 9">
    <name type="scientific">Zygotorulaspora mrakii</name>
    <name type="common">Zygosaccharomyces mrakii</name>
    <dbReference type="NCBI Taxonomy" id="42260"/>
    <lineage>
        <taxon>Eukaryota</taxon>
        <taxon>Fungi</taxon>
        <taxon>Dikarya</taxon>
        <taxon>Ascomycota</taxon>
        <taxon>Saccharomycotina</taxon>
        <taxon>Saccharomycetes</taxon>
        <taxon>Saccharomycetales</taxon>
        <taxon>Saccharomycetaceae</taxon>
        <taxon>Zygotorulaspora</taxon>
    </lineage>
</organism>
<keyword evidence="2 4" id="KW-0808">Transferase</keyword>
<gene>
    <name evidence="8" type="ORF">HG535_0F01500</name>
</gene>